<gene>
    <name evidence="7" type="ORF">C7K25_03360</name>
</gene>
<dbReference type="InterPro" id="IPR016215">
    <property type="entry name" value="NTA_MOA"/>
</dbReference>
<dbReference type="InterPro" id="IPR051260">
    <property type="entry name" value="Diverse_substr_monoxygenases"/>
</dbReference>
<name>A0ABT7C5E2_9MICO</name>
<evidence type="ECO:0000313" key="7">
    <source>
        <dbReference type="EMBL" id="MDJ1370418.1"/>
    </source>
</evidence>
<reference evidence="7" key="1">
    <citation type="submission" date="2018-03" db="EMBL/GenBank/DDBJ databases">
        <authorList>
            <person name="Nunes O.C."/>
            <person name="Lopes A.R."/>
            <person name="Froufe H."/>
            <person name="Munoz-Merida A."/>
            <person name="Barroso C."/>
            <person name="Egas C."/>
        </authorList>
    </citation>
    <scope>NUCLEOTIDE SEQUENCE</scope>
    <source>
        <strain evidence="7">ON4</strain>
    </source>
</reference>
<protein>
    <submittedName>
        <fullName evidence="7">LLM class flavin-dependent oxidoreductase</fullName>
    </submittedName>
</protein>
<keyword evidence="1" id="KW-0285">Flavoprotein</keyword>
<dbReference type="PIRSF" id="PIRSF000337">
    <property type="entry name" value="NTA_MOA"/>
    <property type="match status" value="1"/>
</dbReference>
<comment type="similarity">
    <text evidence="5">Belongs to the NtaA/SnaA/DszA monooxygenase family.</text>
</comment>
<comment type="caution">
    <text evidence="7">The sequence shown here is derived from an EMBL/GenBank/DDBJ whole genome shotgun (WGS) entry which is preliminary data.</text>
</comment>
<dbReference type="Proteomes" id="UP001170379">
    <property type="component" value="Unassembled WGS sequence"/>
</dbReference>
<feature type="domain" description="Luciferase-like" evidence="6">
    <location>
        <begin position="25"/>
        <end position="380"/>
    </location>
</feature>
<dbReference type="PANTHER" id="PTHR30011:SF16">
    <property type="entry name" value="C2H2 FINGER DOMAIN TRANSCRIPTION FACTOR (EUROFUNG)-RELATED"/>
    <property type="match status" value="1"/>
</dbReference>
<evidence type="ECO:0000313" key="8">
    <source>
        <dbReference type="Proteomes" id="UP001170379"/>
    </source>
</evidence>
<sequence>MTQHRQIHFAAHFPGVNQQTVWSHPDAGSQIEFESFRKFAQIAEAGFMDYLFLAEGLRLREQKGALHELDVAGRPNTVGVLSALAAVTEHIGLVGTMSSTFNEPADIARQLQTLNVLSDGRAGWNVVTTSNAFTGENFRKGFYLPLDQRYNRAQAVVDAARQIWQTAPGDREHLVARHDELLDFETAGTVPPEGLGAESGRSPMLVQAGMSPQGRDFAAKNSDVIFSHYASFEKAQAFRADITERLAANGRAPESLKVMPAMAIVLGDTEAEAQERSLEIRRAQVSPQTAISFVEQVWGRDLSDHDPDGPLPSFEPTEGLAAEGWVNTYEDRFERVAKWREISARENLSIRDIAVREYNYDQFIGTPEQVADSIIAAVDGRAADGFTLVGHLVPGGLAEVVEKVIPILQEKGAYRTEYRQGASLRELMGTTAAPLREQETARTSA</sequence>
<accession>A0ABT7C5E2</accession>
<dbReference type="Pfam" id="PF00296">
    <property type="entry name" value="Bac_luciferase"/>
    <property type="match status" value="1"/>
</dbReference>
<dbReference type="Gene3D" id="3.20.20.30">
    <property type="entry name" value="Luciferase-like domain"/>
    <property type="match status" value="1"/>
</dbReference>
<dbReference type="InterPro" id="IPR011251">
    <property type="entry name" value="Luciferase-like_dom"/>
</dbReference>
<dbReference type="RefSeq" id="WP_026936027.1">
    <property type="nucleotide sequence ID" value="NZ_CP028426.1"/>
</dbReference>
<dbReference type="EMBL" id="PXVD01000004">
    <property type="protein sequence ID" value="MDJ1370418.1"/>
    <property type="molecule type" value="Genomic_DNA"/>
</dbReference>
<keyword evidence="3" id="KW-0560">Oxidoreductase</keyword>
<proteinExistence type="inferred from homology"/>
<dbReference type="SUPFAM" id="SSF51679">
    <property type="entry name" value="Bacterial luciferase-like"/>
    <property type="match status" value="1"/>
</dbReference>
<organism evidence="7 8">
    <name type="scientific">Gulosibacter molinativorax</name>
    <dbReference type="NCBI Taxonomy" id="256821"/>
    <lineage>
        <taxon>Bacteria</taxon>
        <taxon>Bacillati</taxon>
        <taxon>Actinomycetota</taxon>
        <taxon>Actinomycetes</taxon>
        <taxon>Micrococcales</taxon>
        <taxon>Microbacteriaceae</taxon>
        <taxon>Gulosibacter</taxon>
    </lineage>
</organism>
<evidence type="ECO:0000256" key="5">
    <source>
        <dbReference type="ARBA" id="ARBA00033748"/>
    </source>
</evidence>
<evidence type="ECO:0000256" key="4">
    <source>
        <dbReference type="ARBA" id="ARBA00023033"/>
    </source>
</evidence>
<evidence type="ECO:0000256" key="1">
    <source>
        <dbReference type="ARBA" id="ARBA00022630"/>
    </source>
</evidence>
<keyword evidence="8" id="KW-1185">Reference proteome</keyword>
<evidence type="ECO:0000256" key="3">
    <source>
        <dbReference type="ARBA" id="ARBA00023002"/>
    </source>
</evidence>
<evidence type="ECO:0000256" key="2">
    <source>
        <dbReference type="ARBA" id="ARBA00022643"/>
    </source>
</evidence>
<dbReference type="InterPro" id="IPR036661">
    <property type="entry name" value="Luciferase-like_sf"/>
</dbReference>
<keyword evidence="2" id="KW-0288">FMN</keyword>
<reference evidence="7" key="2">
    <citation type="journal article" date="2022" name="Sci. Rep.">
        <title>In silico prediction of the enzymes involved in the degradation of the herbicide molinate by Gulosibacter molinativorax ON4T.</title>
        <authorList>
            <person name="Lopes A.R."/>
            <person name="Bunin E."/>
            <person name="Viana A.T."/>
            <person name="Froufe H."/>
            <person name="Munoz-Merida A."/>
            <person name="Pinho D."/>
            <person name="Figueiredo J."/>
            <person name="Barroso C."/>
            <person name="Vaz-Moreira I."/>
            <person name="Bellanger X."/>
            <person name="Egas C."/>
            <person name="Nunes O.C."/>
        </authorList>
    </citation>
    <scope>NUCLEOTIDE SEQUENCE</scope>
    <source>
        <strain evidence="7">ON4</strain>
    </source>
</reference>
<keyword evidence="4" id="KW-0503">Monooxygenase</keyword>
<evidence type="ECO:0000259" key="6">
    <source>
        <dbReference type="Pfam" id="PF00296"/>
    </source>
</evidence>
<dbReference type="PANTHER" id="PTHR30011">
    <property type="entry name" value="ALKANESULFONATE MONOOXYGENASE-RELATED"/>
    <property type="match status" value="1"/>
</dbReference>